<evidence type="ECO:0000313" key="3">
    <source>
        <dbReference type="Proteomes" id="UP000030752"/>
    </source>
</evidence>
<sequence length="177" mass="19481">MATTLTPLNALKVSKHQIQAFQKIPNTSIQNKPLLIYHSAFPQASASQIEAHLTDVGVVSPQWRYTMYSDTHFHSNTHEVLAIASGSAKCCFGGEQNEGRVEPVLNRGDVVVVPAGVGHRLLEDYGSFQMVGSYPTGKNWDMCYGRAGEEKKVKTISKLGWFERDPVYGDDGPSLQV</sequence>
<dbReference type="PANTHER" id="PTHR36448:SF3">
    <property type="entry name" value="CUPIN TYPE-2 DOMAIN-CONTAINING PROTEIN"/>
    <property type="match status" value="1"/>
</dbReference>
<dbReference type="PANTHER" id="PTHR36448">
    <property type="entry name" value="BLR7373 PROTEIN"/>
    <property type="match status" value="1"/>
</dbReference>
<reference evidence="2 3" key="1">
    <citation type="submission" date="2013-03" db="EMBL/GenBank/DDBJ databases">
        <title>The Genome Sequence of Phialophora europaea CBS 101466.</title>
        <authorList>
            <consortium name="The Broad Institute Genomics Platform"/>
            <person name="Cuomo C."/>
            <person name="de Hoog S."/>
            <person name="Gorbushina A."/>
            <person name="Walker B."/>
            <person name="Young S.K."/>
            <person name="Zeng Q."/>
            <person name="Gargeya S."/>
            <person name="Fitzgerald M."/>
            <person name="Haas B."/>
            <person name="Abouelleil A."/>
            <person name="Allen A.W."/>
            <person name="Alvarado L."/>
            <person name="Arachchi H.M."/>
            <person name="Berlin A.M."/>
            <person name="Chapman S.B."/>
            <person name="Gainer-Dewar J."/>
            <person name="Goldberg J."/>
            <person name="Griggs A."/>
            <person name="Gujja S."/>
            <person name="Hansen M."/>
            <person name="Howarth C."/>
            <person name="Imamovic A."/>
            <person name="Ireland A."/>
            <person name="Larimer J."/>
            <person name="McCowan C."/>
            <person name="Murphy C."/>
            <person name="Pearson M."/>
            <person name="Poon T.W."/>
            <person name="Priest M."/>
            <person name="Roberts A."/>
            <person name="Saif S."/>
            <person name="Shea T."/>
            <person name="Sisk P."/>
            <person name="Sykes S."/>
            <person name="Wortman J."/>
            <person name="Nusbaum C."/>
            <person name="Birren B."/>
        </authorList>
    </citation>
    <scope>NUCLEOTIDE SEQUENCE [LARGE SCALE GENOMIC DNA]</scope>
    <source>
        <strain evidence="2 3">CBS 101466</strain>
    </source>
</reference>
<dbReference type="GeneID" id="19974729"/>
<proteinExistence type="predicted"/>
<dbReference type="InParanoid" id="W2RMS1"/>
<dbReference type="InterPro" id="IPR014710">
    <property type="entry name" value="RmlC-like_jellyroll"/>
</dbReference>
<keyword evidence="3" id="KW-1185">Reference proteome</keyword>
<feature type="domain" description="Cupin type-1" evidence="1">
    <location>
        <begin position="72"/>
        <end position="119"/>
    </location>
</feature>
<dbReference type="OrthoDB" id="2589563at2759"/>
<dbReference type="Gene3D" id="2.60.120.10">
    <property type="entry name" value="Jelly Rolls"/>
    <property type="match status" value="1"/>
</dbReference>
<organism evidence="2 3">
    <name type="scientific">Cyphellophora europaea (strain CBS 101466)</name>
    <name type="common">Phialophora europaea</name>
    <dbReference type="NCBI Taxonomy" id="1220924"/>
    <lineage>
        <taxon>Eukaryota</taxon>
        <taxon>Fungi</taxon>
        <taxon>Dikarya</taxon>
        <taxon>Ascomycota</taxon>
        <taxon>Pezizomycotina</taxon>
        <taxon>Eurotiomycetes</taxon>
        <taxon>Chaetothyriomycetidae</taxon>
        <taxon>Chaetothyriales</taxon>
        <taxon>Cyphellophoraceae</taxon>
        <taxon>Cyphellophora</taxon>
    </lineage>
</organism>
<protein>
    <recommendedName>
        <fullName evidence="1">Cupin type-1 domain-containing protein</fullName>
    </recommendedName>
</protein>
<evidence type="ECO:0000259" key="1">
    <source>
        <dbReference type="Pfam" id="PF00190"/>
    </source>
</evidence>
<dbReference type="HOGENOM" id="CLU_084522_3_0_1"/>
<dbReference type="eggNOG" id="ENOG502RXFP">
    <property type="taxonomic scope" value="Eukaryota"/>
</dbReference>
<dbReference type="Pfam" id="PF00190">
    <property type="entry name" value="Cupin_1"/>
    <property type="match status" value="1"/>
</dbReference>
<gene>
    <name evidence="2" type="ORF">HMPREF1541_07390</name>
</gene>
<dbReference type="InterPro" id="IPR011051">
    <property type="entry name" value="RmlC_Cupin_sf"/>
</dbReference>
<dbReference type="RefSeq" id="XP_008719936.1">
    <property type="nucleotide sequence ID" value="XM_008721714.1"/>
</dbReference>
<dbReference type="CDD" id="cd02219">
    <property type="entry name" value="cupin_YjlB-like"/>
    <property type="match status" value="1"/>
</dbReference>
<evidence type="ECO:0000313" key="2">
    <source>
        <dbReference type="EMBL" id="ETN37767.1"/>
    </source>
</evidence>
<dbReference type="Proteomes" id="UP000030752">
    <property type="component" value="Unassembled WGS sequence"/>
</dbReference>
<dbReference type="VEuPathDB" id="FungiDB:HMPREF1541_07390"/>
<dbReference type="EMBL" id="KB822723">
    <property type="protein sequence ID" value="ETN37767.1"/>
    <property type="molecule type" value="Genomic_DNA"/>
</dbReference>
<dbReference type="SUPFAM" id="SSF51182">
    <property type="entry name" value="RmlC-like cupins"/>
    <property type="match status" value="1"/>
</dbReference>
<dbReference type="STRING" id="1220924.W2RMS1"/>
<dbReference type="InterPro" id="IPR006045">
    <property type="entry name" value="Cupin_1"/>
</dbReference>
<accession>W2RMS1</accession>
<dbReference type="InterPro" id="IPR014500">
    <property type="entry name" value="UCP019307_cupin"/>
</dbReference>
<dbReference type="PIRSF" id="PIRSF019307">
    <property type="entry name" value="UCP019307"/>
    <property type="match status" value="1"/>
</dbReference>
<dbReference type="InterPro" id="IPR047121">
    <property type="entry name" value="YjiB-like"/>
</dbReference>
<dbReference type="AlphaFoldDB" id="W2RMS1"/>
<name>W2RMS1_CYPE1</name>